<comment type="caution">
    <text evidence="1">The sequence shown here is derived from an EMBL/GenBank/DDBJ whole genome shotgun (WGS) entry which is preliminary data.</text>
</comment>
<dbReference type="AlphaFoldDB" id="A0A928UWD9"/>
<protein>
    <submittedName>
        <fullName evidence="1">Uncharacterized protein</fullName>
    </submittedName>
</protein>
<dbReference type="EMBL" id="PRDK01000006">
    <property type="protein sequence ID" value="MBE8714541.1"/>
    <property type="molecule type" value="Genomic_DNA"/>
</dbReference>
<keyword evidence="2" id="KW-1185">Reference proteome</keyword>
<accession>A0A928UWD9</accession>
<dbReference type="Proteomes" id="UP000616201">
    <property type="component" value="Unassembled WGS sequence"/>
</dbReference>
<proteinExistence type="predicted"/>
<sequence length="62" mass="7383">MMISDVELENYTSYTDAEQFYMDLYKEMKIVVHCSNCGRLHIFYDGFDKAQVIYKLEVENNS</sequence>
<name>A0A928UWD9_9SPHI</name>
<organism evidence="1 2">
    <name type="scientific">Sphingobacterium hungaricum</name>
    <dbReference type="NCBI Taxonomy" id="2082723"/>
    <lineage>
        <taxon>Bacteria</taxon>
        <taxon>Pseudomonadati</taxon>
        <taxon>Bacteroidota</taxon>
        <taxon>Sphingobacteriia</taxon>
        <taxon>Sphingobacteriales</taxon>
        <taxon>Sphingobacteriaceae</taxon>
        <taxon>Sphingobacterium</taxon>
    </lineage>
</organism>
<evidence type="ECO:0000313" key="1">
    <source>
        <dbReference type="EMBL" id="MBE8714541.1"/>
    </source>
</evidence>
<evidence type="ECO:0000313" key="2">
    <source>
        <dbReference type="Proteomes" id="UP000616201"/>
    </source>
</evidence>
<gene>
    <name evidence="1" type="ORF">C4F49_12700</name>
</gene>
<reference evidence="1" key="1">
    <citation type="submission" date="2018-02" db="EMBL/GenBank/DDBJ databases">
        <authorList>
            <person name="Vasarhelyi B.M."/>
            <person name="Deshmukh S."/>
            <person name="Balint B."/>
            <person name="Kukolya J."/>
        </authorList>
    </citation>
    <scope>NUCLEOTIDE SEQUENCE</scope>
    <source>
        <strain evidence="1">KB22</strain>
    </source>
</reference>